<evidence type="ECO:0000256" key="3">
    <source>
        <dbReference type="ARBA" id="ARBA00019010"/>
    </source>
</evidence>
<dbReference type="OrthoDB" id="9815896at2"/>
<dbReference type="EMBL" id="JMFG01000010">
    <property type="protein sequence ID" value="KDA54215.1"/>
    <property type="molecule type" value="Genomic_DNA"/>
</dbReference>
<keyword evidence="5" id="KW-0819">tRNA processing</keyword>
<dbReference type="STRING" id="1312852.EG19_00320"/>
<evidence type="ECO:0000256" key="2">
    <source>
        <dbReference type="ARBA" id="ARBA00007599"/>
    </source>
</evidence>
<evidence type="ECO:0000256" key="7">
    <source>
        <dbReference type="ARBA" id="ARBA00022741"/>
    </source>
</evidence>
<keyword evidence="9" id="KW-0460">Magnesium</keyword>
<keyword evidence="12" id="KW-1185">Reference proteome</keyword>
<dbReference type="Gene3D" id="3.40.50.300">
    <property type="entry name" value="P-loop containing nucleotide triphosphate hydrolases"/>
    <property type="match status" value="1"/>
</dbReference>
<evidence type="ECO:0000256" key="8">
    <source>
        <dbReference type="ARBA" id="ARBA00022840"/>
    </source>
</evidence>
<comment type="subcellular location">
    <subcellularLocation>
        <location evidence="1">Cytoplasm</location>
    </subcellularLocation>
</comment>
<proteinExistence type="inferred from homology"/>
<dbReference type="SUPFAM" id="SSF52540">
    <property type="entry name" value="P-loop containing nucleoside triphosphate hydrolases"/>
    <property type="match status" value="1"/>
</dbReference>
<gene>
    <name evidence="11" type="ORF">EG19_00320</name>
</gene>
<reference evidence="11 12" key="1">
    <citation type="submission" date="2014-04" db="EMBL/GenBank/DDBJ databases">
        <title>The Genome Sequence of Thermoanaerobaculum aquaticum MP-01, The First Cultivated Group 23 Acidobacterium.</title>
        <authorList>
            <person name="Stamps B.W."/>
            <person name="Losey N.A."/>
            <person name="Lawson P.A."/>
            <person name="Stevenson B.S."/>
        </authorList>
    </citation>
    <scope>NUCLEOTIDE SEQUENCE [LARGE SCALE GENOMIC DNA]</scope>
    <source>
        <strain evidence="11 12">MP-01</strain>
    </source>
</reference>
<organism evidence="11 12">
    <name type="scientific">Thermoanaerobaculum aquaticum</name>
    <dbReference type="NCBI Taxonomy" id="1312852"/>
    <lineage>
        <taxon>Bacteria</taxon>
        <taxon>Pseudomonadati</taxon>
        <taxon>Acidobacteriota</taxon>
        <taxon>Thermoanaerobaculia</taxon>
        <taxon>Thermoanaerobaculales</taxon>
        <taxon>Thermoanaerobaculaceae</taxon>
        <taxon>Thermoanaerobaculum</taxon>
    </lineage>
</organism>
<evidence type="ECO:0000256" key="10">
    <source>
        <dbReference type="ARBA" id="ARBA00032441"/>
    </source>
</evidence>
<dbReference type="InterPro" id="IPR027417">
    <property type="entry name" value="P-loop_NTPase"/>
</dbReference>
<dbReference type="Proteomes" id="UP000027284">
    <property type="component" value="Unassembled WGS sequence"/>
</dbReference>
<dbReference type="AlphaFoldDB" id="A0A062Y0C0"/>
<evidence type="ECO:0000256" key="4">
    <source>
        <dbReference type="ARBA" id="ARBA00022490"/>
    </source>
</evidence>
<sequence length="160" mass="17384">MVTAGGWLFLPDPEATELAGERLASELRPGDLLLLEGPLGAGKTTLIRGLVRGLGGDPGEVCSPTFILRETYAVAGPGGIRRLHHLDLYRLRGKKQSPWHELGLDELLDDPAAVTAVEWPDDLPPAGLAPRVLHLRLRWQGEGRELEAQWETVPCPSFSA</sequence>
<dbReference type="GO" id="GO:0005524">
    <property type="term" value="F:ATP binding"/>
    <property type="evidence" value="ECO:0007669"/>
    <property type="project" value="UniProtKB-KW"/>
</dbReference>
<dbReference type="Pfam" id="PF02367">
    <property type="entry name" value="TsaE"/>
    <property type="match status" value="1"/>
</dbReference>
<comment type="similarity">
    <text evidence="2">Belongs to the TsaE family.</text>
</comment>
<dbReference type="NCBIfam" id="TIGR00150">
    <property type="entry name" value="T6A_YjeE"/>
    <property type="match status" value="1"/>
</dbReference>
<keyword evidence="4" id="KW-0963">Cytoplasm</keyword>
<evidence type="ECO:0000256" key="9">
    <source>
        <dbReference type="ARBA" id="ARBA00022842"/>
    </source>
</evidence>
<dbReference type="PANTHER" id="PTHR33540:SF2">
    <property type="entry name" value="TRNA THREONYLCARBAMOYLADENOSINE BIOSYNTHESIS PROTEIN TSAE"/>
    <property type="match status" value="1"/>
</dbReference>
<evidence type="ECO:0000313" key="11">
    <source>
        <dbReference type="EMBL" id="KDA54215.1"/>
    </source>
</evidence>
<accession>A0A062Y0C0</accession>
<dbReference type="GO" id="GO:0005737">
    <property type="term" value="C:cytoplasm"/>
    <property type="evidence" value="ECO:0007669"/>
    <property type="project" value="UniProtKB-SubCell"/>
</dbReference>
<keyword evidence="6" id="KW-0479">Metal-binding</keyword>
<dbReference type="GO" id="GO:0046872">
    <property type="term" value="F:metal ion binding"/>
    <property type="evidence" value="ECO:0007669"/>
    <property type="project" value="UniProtKB-KW"/>
</dbReference>
<dbReference type="GO" id="GO:0002949">
    <property type="term" value="P:tRNA threonylcarbamoyladenosine modification"/>
    <property type="evidence" value="ECO:0007669"/>
    <property type="project" value="InterPro"/>
</dbReference>
<evidence type="ECO:0000256" key="5">
    <source>
        <dbReference type="ARBA" id="ARBA00022694"/>
    </source>
</evidence>
<dbReference type="PANTHER" id="PTHR33540">
    <property type="entry name" value="TRNA THREONYLCARBAMOYLADENOSINE BIOSYNTHESIS PROTEIN TSAE"/>
    <property type="match status" value="1"/>
</dbReference>
<evidence type="ECO:0000256" key="1">
    <source>
        <dbReference type="ARBA" id="ARBA00004496"/>
    </source>
</evidence>
<dbReference type="InterPro" id="IPR003442">
    <property type="entry name" value="T6A_TsaE"/>
</dbReference>
<keyword evidence="8" id="KW-0067">ATP-binding</keyword>
<name>A0A062Y0C0_9BACT</name>
<comment type="caution">
    <text evidence="11">The sequence shown here is derived from an EMBL/GenBank/DDBJ whole genome shotgun (WGS) entry which is preliminary data.</text>
</comment>
<keyword evidence="7" id="KW-0547">Nucleotide-binding</keyword>
<dbReference type="RefSeq" id="WP_053334889.1">
    <property type="nucleotide sequence ID" value="NZ_JMFG01000010.1"/>
</dbReference>
<evidence type="ECO:0000313" key="12">
    <source>
        <dbReference type="Proteomes" id="UP000027284"/>
    </source>
</evidence>
<protein>
    <recommendedName>
        <fullName evidence="3">tRNA threonylcarbamoyladenosine biosynthesis protein TsaE</fullName>
    </recommendedName>
    <alternativeName>
        <fullName evidence="10">t(6)A37 threonylcarbamoyladenosine biosynthesis protein TsaE</fullName>
    </alternativeName>
</protein>
<evidence type="ECO:0000256" key="6">
    <source>
        <dbReference type="ARBA" id="ARBA00022723"/>
    </source>
</evidence>